<sequence>MRLRYLAGAFAFFLQPGTAQSHEAFGDLGPFYQGLLHPLADPAQGLVLAGIAVLLARQPVQVVRPAFLVLLLCACFGPLIHLAVSTPSLDSRSAGLVAVILGGVAIFGIALPAGLVAIMAGAIALLAGIAGDVLTDVRSLLLSTGGTAVGIAIFVLFLWAALDIIQSRLGRLAGAVAGSWVVAIGVMAAALPGAPA</sequence>
<feature type="transmembrane region" description="Helical" evidence="1">
    <location>
        <begin position="139"/>
        <end position="160"/>
    </location>
</feature>
<dbReference type="AlphaFoldDB" id="A0A8J7JBJ8"/>
<comment type="caution">
    <text evidence="2">The sequence shown here is derived from an EMBL/GenBank/DDBJ whole genome shotgun (WGS) entry which is preliminary data.</text>
</comment>
<dbReference type="RefSeq" id="WP_233155231.1">
    <property type="nucleotide sequence ID" value="NZ_JAELVR010000005.1"/>
</dbReference>
<protein>
    <submittedName>
        <fullName evidence="2">Uncharacterized protein</fullName>
    </submittedName>
</protein>
<evidence type="ECO:0000313" key="2">
    <source>
        <dbReference type="EMBL" id="MBJ6371744.1"/>
    </source>
</evidence>
<feature type="transmembrane region" description="Helical" evidence="1">
    <location>
        <begin position="172"/>
        <end position="191"/>
    </location>
</feature>
<feature type="transmembrane region" description="Helical" evidence="1">
    <location>
        <begin position="96"/>
        <end position="127"/>
    </location>
</feature>
<evidence type="ECO:0000256" key="1">
    <source>
        <dbReference type="SAM" id="Phobius"/>
    </source>
</evidence>
<keyword evidence="1" id="KW-0812">Transmembrane</keyword>
<name>A0A8J7JBJ8_9RHOB</name>
<reference evidence="2" key="1">
    <citation type="submission" date="2020-12" db="EMBL/GenBank/DDBJ databases">
        <title>Sedimentitalea sp. nov., isolated from sand in Incheon.</title>
        <authorList>
            <person name="Kim W."/>
        </authorList>
    </citation>
    <scope>NUCLEOTIDE SEQUENCE</scope>
    <source>
        <strain evidence="2">CAU 1593</strain>
    </source>
</reference>
<keyword evidence="1" id="KW-1133">Transmembrane helix</keyword>
<keyword evidence="3" id="KW-1185">Reference proteome</keyword>
<dbReference type="EMBL" id="JAELVR010000005">
    <property type="protein sequence ID" value="MBJ6371744.1"/>
    <property type="molecule type" value="Genomic_DNA"/>
</dbReference>
<organism evidence="2 3">
    <name type="scientific">Sedimentitalea arenosa</name>
    <dbReference type="NCBI Taxonomy" id="2798803"/>
    <lineage>
        <taxon>Bacteria</taxon>
        <taxon>Pseudomonadati</taxon>
        <taxon>Pseudomonadota</taxon>
        <taxon>Alphaproteobacteria</taxon>
        <taxon>Rhodobacterales</taxon>
        <taxon>Paracoccaceae</taxon>
        <taxon>Sedimentitalea</taxon>
    </lineage>
</organism>
<dbReference type="Proteomes" id="UP000619079">
    <property type="component" value="Unassembled WGS sequence"/>
</dbReference>
<proteinExistence type="predicted"/>
<keyword evidence="1" id="KW-0472">Membrane</keyword>
<feature type="transmembrane region" description="Helical" evidence="1">
    <location>
        <begin position="67"/>
        <end position="84"/>
    </location>
</feature>
<evidence type="ECO:0000313" key="3">
    <source>
        <dbReference type="Proteomes" id="UP000619079"/>
    </source>
</evidence>
<accession>A0A8J7JBJ8</accession>
<gene>
    <name evidence="2" type="ORF">JF290_09410</name>
</gene>